<dbReference type="PRINTS" id="PR01123">
    <property type="entry name" value="FMOXYGENASE3"/>
</dbReference>
<evidence type="ECO:0000256" key="9">
    <source>
        <dbReference type="ARBA" id="ARBA00022827"/>
    </source>
</evidence>
<evidence type="ECO:0000256" key="15">
    <source>
        <dbReference type="ARBA" id="ARBA00023136"/>
    </source>
</evidence>
<dbReference type="PANTHER" id="PTHR23023">
    <property type="entry name" value="DIMETHYLANILINE MONOOXYGENASE"/>
    <property type="match status" value="1"/>
</dbReference>
<dbReference type="InterPro" id="IPR002255">
    <property type="entry name" value="Flavin_mOase_3"/>
</dbReference>
<dbReference type="GO" id="GO:0050660">
    <property type="term" value="F:flavin adenine dinucleotide binding"/>
    <property type="evidence" value="ECO:0007669"/>
    <property type="project" value="InterPro"/>
</dbReference>
<comment type="similarity">
    <text evidence="4">Belongs to the FMO family.</text>
</comment>
<keyword evidence="8" id="KW-0256">Endoplasmic reticulum</keyword>
<dbReference type="GO" id="GO:0050661">
    <property type="term" value="F:NADP binding"/>
    <property type="evidence" value="ECO:0007669"/>
    <property type="project" value="InterPro"/>
</dbReference>
<dbReference type="PRINTS" id="PR00370">
    <property type="entry name" value="FMOXYGENASE"/>
</dbReference>
<comment type="cofactor">
    <cofactor evidence="1">
        <name>FAD</name>
        <dbReference type="ChEBI" id="CHEBI:57692"/>
    </cofactor>
</comment>
<evidence type="ECO:0000256" key="17">
    <source>
        <dbReference type="ARBA" id="ARBA00034528"/>
    </source>
</evidence>
<evidence type="ECO:0000256" key="7">
    <source>
        <dbReference type="ARBA" id="ARBA00022692"/>
    </source>
</evidence>
<evidence type="ECO:0000256" key="23">
    <source>
        <dbReference type="ARBA" id="ARBA00048041"/>
    </source>
</evidence>
<dbReference type="InterPro" id="IPR036188">
    <property type="entry name" value="FAD/NAD-bd_sf"/>
</dbReference>
<dbReference type="AlphaFoldDB" id="A0A7K9F2C6"/>
<comment type="catalytic activity">
    <reaction evidence="24">
        <text>trimethylamine + NADPH + O2 = trimethylamine N-oxide + NADP(+) + H2O</text>
        <dbReference type="Rhea" id="RHEA:31979"/>
        <dbReference type="ChEBI" id="CHEBI:15377"/>
        <dbReference type="ChEBI" id="CHEBI:15379"/>
        <dbReference type="ChEBI" id="CHEBI:15724"/>
        <dbReference type="ChEBI" id="CHEBI:57783"/>
        <dbReference type="ChEBI" id="CHEBI:58349"/>
        <dbReference type="ChEBI" id="CHEBI:58389"/>
        <dbReference type="EC" id="1.14.13.148"/>
    </reaction>
    <physiologicalReaction direction="left-to-right" evidence="24">
        <dbReference type="Rhea" id="RHEA:31980"/>
    </physiologicalReaction>
</comment>
<feature type="non-terminal residue" evidence="26">
    <location>
        <position position="501"/>
    </location>
</feature>
<evidence type="ECO:0000256" key="21">
    <source>
        <dbReference type="ARBA" id="ARBA00045957"/>
    </source>
</evidence>
<evidence type="ECO:0000256" key="8">
    <source>
        <dbReference type="ARBA" id="ARBA00022824"/>
    </source>
</evidence>
<comment type="catalytic activity">
    <reaction evidence="22">
        <text>hypotaurine + NADH + O2 + H(+) = taurine + NAD(+) + H2O</text>
        <dbReference type="Rhea" id="RHEA:74111"/>
        <dbReference type="ChEBI" id="CHEBI:15377"/>
        <dbReference type="ChEBI" id="CHEBI:15378"/>
        <dbReference type="ChEBI" id="CHEBI:15379"/>
        <dbReference type="ChEBI" id="CHEBI:57540"/>
        <dbReference type="ChEBI" id="CHEBI:57853"/>
        <dbReference type="ChEBI" id="CHEBI:57945"/>
        <dbReference type="ChEBI" id="CHEBI:507393"/>
        <dbReference type="EC" id="1.14.13.8"/>
    </reaction>
    <physiologicalReaction direction="left-to-right" evidence="22">
        <dbReference type="Rhea" id="RHEA:74112"/>
    </physiologicalReaction>
</comment>
<evidence type="ECO:0000256" key="19">
    <source>
        <dbReference type="ARBA" id="ARBA00034554"/>
    </source>
</evidence>
<keyword evidence="11" id="KW-0521">NADP</keyword>
<protein>
    <recommendedName>
        <fullName evidence="18">Flavin-containing monooxygenase 1</fullName>
        <ecNumber evidence="17">1.14.13.148</ecNumber>
        <ecNumber evidence="5">1.14.13.8</ecNumber>
    </recommendedName>
    <alternativeName>
        <fullName evidence="20">Dimethylaniline monooxygenase [N-oxide-forming] 1</fullName>
    </alternativeName>
    <alternativeName>
        <fullName evidence="16">Dimethylaniline oxidase 1</fullName>
    </alternativeName>
    <alternativeName>
        <fullName evidence="19">Trimethylamine monooxygenase</fullName>
    </alternativeName>
</protein>
<dbReference type="SUPFAM" id="SSF51905">
    <property type="entry name" value="FAD/NAD(P)-binding domain"/>
    <property type="match status" value="2"/>
</dbReference>
<dbReference type="EC" id="1.14.13.8" evidence="5"/>
<keyword evidence="13" id="KW-0560">Oxidoreductase</keyword>
<dbReference type="Gene3D" id="3.50.50.60">
    <property type="entry name" value="FAD/NAD(P)-binding domain"/>
    <property type="match status" value="1"/>
</dbReference>
<dbReference type="EC" id="1.14.13.148" evidence="17"/>
<accession>A0A7K9F2C6</accession>
<keyword evidence="12" id="KW-1133">Transmembrane helix</keyword>
<reference evidence="26 27" key="1">
    <citation type="submission" date="2019-09" db="EMBL/GenBank/DDBJ databases">
        <title>Bird 10,000 Genomes (B10K) Project - Family phase.</title>
        <authorList>
            <person name="Zhang G."/>
        </authorList>
    </citation>
    <scope>NUCLEOTIDE SEQUENCE [LARGE SCALE GENOMIC DNA]</scope>
    <source>
        <strain evidence="26">B10K-DU-001-20</strain>
        <tissue evidence="26">Muscle</tissue>
    </source>
</reference>
<comment type="caution">
    <text evidence="26">The sequence shown here is derived from an EMBL/GenBank/DDBJ whole genome shotgun (WGS) entry which is preliminary data.</text>
</comment>
<dbReference type="GO" id="GO:0004499">
    <property type="term" value="F:N,N-dimethylaniline monooxygenase activity"/>
    <property type="evidence" value="ECO:0007669"/>
    <property type="project" value="InterPro"/>
</dbReference>
<evidence type="ECO:0000256" key="22">
    <source>
        <dbReference type="ARBA" id="ARBA00047338"/>
    </source>
</evidence>
<comment type="function">
    <text evidence="21">Broad spectrum monooxygenase that catalyzes the oxygenation of a wide variety of nitrogen- and sulfur-containing compounds including xenobiotics. Catalyzes the S-oxygenation of hypotaurine to produce taurine, an organic osmolyte involved in cell volume regulation as well as a variety of cytoprotective and developmental processes. In vitro, catalyzes the N-oxygenation of trimethylamine (TMA) to produce trimethylamine N-oxide (TMAO) and could therefore participate to the detoxification of this compound that is generated by the action of gut microbiota from dietary precursors such as choline, choline containing compounds, betaine or L-carnitine.</text>
</comment>
<keyword evidence="10" id="KW-0492">Microsome</keyword>
<comment type="catalytic activity">
    <reaction evidence="23">
        <text>hypotaurine + NADPH + O2 + H(+) = taurine + NADP(+) + H2O</text>
        <dbReference type="Rhea" id="RHEA:69819"/>
        <dbReference type="ChEBI" id="CHEBI:15377"/>
        <dbReference type="ChEBI" id="CHEBI:15378"/>
        <dbReference type="ChEBI" id="CHEBI:15379"/>
        <dbReference type="ChEBI" id="CHEBI:57783"/>
        <dbReference type="ChEBI" id="CHEBI:57853"/>
        <dbReference type="ChEBI" id="CHEBI:58349"/>
        <dbReference type="ChEBI" id="CHEBI:507393"/>
        <dbReference type="EC" id="1.14.13.8"/>
    </reaction>
    <physiologicalReaction direction="left-to-right" evidence="23">
        <dbReference type="Rhea" id="RHEA:69820"/>
    </physiologicalReaction>
</comment>
<dbReference type="FunFam" id="3.50.50.60:FF:000159">
    <property type="entry name" value="Dimethylaniline monooxygenase [N-oxide-forming]"/>
    <property type="match status" value="1"/>
</dbReference>
<gene>
    <name evidence="26" type="primary">Fmo3</name>
    <name evidence="26" type="ORF">STEPAR_R09203</name>
</gene>
<keyword evidence="6" id="KW-0285">Flavoprotein</keyword>
<feature type="non-terminal residue" evidence="26">
    <location>
        <position position="1"/>
    </location>
</feature>
<evidence type="ECO:0000313" key="26">
    <source>
        <dbReference type="EMBL" id="NXG82783.1"/>
    </source>
</evidence>
<keyword evidence="15" id="KW-0472">Membrane</keyword>
<dbReference type="Pfam" id="PF00743">
    <property type="entry name" value="FMO-like"/>
    <property type="match status" value="1"/>
</dbReference>
<comment type="catalytic activity">
    <reaction evidence="25">
        <text>N,N-dimethylaniline + NADPH + O2 + H(+) = N,N-dimethylaniline N-oxide + NADP(+) + H2O</text>
        <dbReference type="Rhea" id="RHEA:24468"/>
        <dbReference type="ChEBI" id="CHEBI:15377"/>
        <dbReference type="ChEBI" id="CHEBI:15378"/>
        <dbReference type="ChEBI" id="CHEBI:15379"/>
        <dbReference type="ChEBI" id="CHEBI:16269"/>
        <dbReference type="ChEBI" id="CHEBI:17735"/>
        <dbReference type="ChEBI" id="CHEBI:57783"/>
        <dbReference type="ChEBI" id="CHEBI:58349"/>
        <dbReference type="EC" id="1.14.13.8"/>
    </reaction>
    <physiologicalReaction direction="left-to-right" evidence="25">
        <dbReference type="Rhea" id="RHEA:24469"/>
    </physiologicalReaction>
</comment>
<keyword evidence="7" id="KW-0812">Transmembrane</keyword>
<evidence type="ECO:0000256" key="24">
    <source>
        <dbReference type="ARBA" id="ARBA00048088"/>
    </source>
</evidence>
<comment type="subcellular location">
    <subcellularLocation>
        <location evidence="3">Endoplasmic reticulum membrane</location>
        <topology evidence="3">Single-pass membrane protein</topology>
    </subcellularLocation>
    <subcellularLocation>
        <location evidence="2">Microsome membrane</location>
        <topology evidence="2">Single-pass membrane protein</topology>
    </subcellularLocation>
</comment>
<organism evidence="26 27">
    <name type="scientific">Stercorarius parasiticus</name>
    <name type="common">Parasitic jaeger</name>
    <name type="synonym">Arctic skua</name>
    <dbReference type="NCBI Taxonomy" id="54059"/>
    <lineage>
        <taxon>Eukaryota</taxon>
        <taxon>Metazoa</taxon>
        <taxon>Chordata</taxon>
        <taxon>Craniata</taxon>
        <taxon>Vertebrata</taxon>
        <taxon>Euteleostomi</taxon>
        <taxon>Archelosauria</taxon>
        <taxon>Archosauria</taxon>
        <taxon>Dinosauria</taxon>
        <taxon>Saurischia</taxon>
        <taxon>Theropoda</taxon>
        <taxon>Coelurosauria</taxon>
        <taxon>Aves</taxon>
        <taxon>Neognathae</taxon>
        <taxon>Neoaves</taxon>
        <taxon>Charadriiformes</taxon>
        <taxon>Stercorariidae</taxon>
        <taxon>Stercorarius</taxon>
    </lineage>
</organism>
<dbReference type="GO" id="GO:0005789">
    <property type="term" value="C:endoplasmic reticulum membrane"/>
    <property type="evidence" value="ECO:0007669"/>
    <property type="project" value="UniProtKB-SubCell"/>
</dbReference>
<keyword evidence="27" id="KW-1185">Reference proteome</keyword>
<evidence type="ECO:0000256" key="10">
    <source>
        <dbReference type="ARBA" id="ARBA00022848"/>
    </source>
</evidence>
<evidence type="ECO:0000256" key="6">
    <source>
        <dbReference type="ARBA" id="ARBA00022630"/>
    </source>
</evidence>
<evidence type="ECO:0000256" key="18">
    <source>
        <dbReference type="ARBA" id="ARBA00034536"/>
    </source>
</evidence>
<evidence type="ECO:0000256" key="12">
    <source>
        <dbReference type="ARBA" id="ARBA00022989"/>
    </source>
</evidence>
<dbReference type="InterPro" id="IPR020946">
    <property type="entry name" value="Flavin_mOase-like"/>
</dbReference>
<evidence type="ECO:0000256" key="2">
    <source>
        <dbReference type="ARBA" id="ARBA00004111"/>
    </source>
</evidence>
<dbReference type="InterPro" id="IPR000960">
    <property type="entry name" value="Flavin_mOase"/>
</dbReference>
<evidence type="ECO:0000256" key="16">
    <source>
        <dbReference type="ARBA" id="ARBA00029725"/>
    </source>
</evidence>
<evidence type="ECO:0000256" key="13">
    <source>
        <dbReference type="ARBA" id="ARBA00023002"/>
    </source>
</evidence>
<evidence type="ECO:0000256" key="5">
    <source>
        <dbReference type="ARBA" id="ARBA00012850"/>
    </source>
</evidence>
<evidence type="ECO:0000256" key="14">
    <source>
        <dbReference type="ARBA" id="ARBA00023033"/>
    </source>
</evidence>
<dbReference type="InterPro" id="IPR050346">
    <property type="entry name" value="FMO-like"/>
</dbReference>
<dbReference type="Proteomes" id="UP000532908">
    <property type="component" value="Unassembled WGS sequence"/>
</dbReference>
<dbReference type="PIRSF" id="PIRSF000332">
    <property type="entry name" value="FMO"/>
    <property type="match status" value="1"/>
</dbReference>
<evidence type="ECO:0000256" key="11">
    <source>
        <dbReference type="ARBA" id="ARBA00022857"/>
    </source>
</evidence>
<proteinExistence type="inferred from homology"/>
<sequence>MVRRVAVVGAGVSGLAATKCCLEEGLEPTCFEQSENVGGLWHYTDQAEEGRASIYRTVFTNSCKEMMCYSDFPFPDDHPNYMHNARLQHYICKYAEHFDLLQHIRFKTLVTKVKKRPDFSVTGQWEVVTRRDGKEETAIFDAVMVCSGHHVYPNLPLAEFPGIQKFKGCYFHSREYKEPEKFRGKKVLVIGLGNSGCDIAVELSTVASQVYLSSRSGSWVMSRVWDNGYPWDMLVITRFRTWLGNILPRVISDWLYVRGMNRFFKHENFGLMPLDRTSRKEPVFNDDLPSRIACGMVVMKPNVKEFRETSVLFQDGTVQDDVDVVVFATGYGYSYPFMEDDSIIKCRDNQVTLYKGILPPRLEKPTMAVIGLVQSLGPIIPTADLQCRWAVKVFQGRWLGKCWVKGYFLFMGSSLSQQQHAGRNQKSGRTTLQTDYITYMDELASAIGVKPNVLKLLLTDPQLALKVFFGPCSPYQFRLVGPGKWSGARKAILTQWDRTLQ</sequence>
<dbReference type="GO" id="GO:0034899">
    <property type="term" value="F:trimethylamine monooxygenase activity"/>
    <property type="evidence" value="ECO:0007669"/>
    <property type="project" value="UniProtKB-EC"/>
</dbReference>
<evidence type="ECO:0000256" key="4">
    <source>
        <dbReference type="ARBA" id="ARBA00009183"/>
    </source>
</evidence>
<evidence type="ECO:0000256" key="3">
    <source>
        <dbReference type="ARBA" id="ARBA00004389"/>
    </source>
</evidence>
<name>A0A7K9F2C6_STEPR</name>
<evidence type="ECO:0000256" key="1">
    <source>
        <dbReference type="ARBA" id="ARBA00001974"/>
    </source>
</evidence>
<evidence type="ECO:0000256" key="25">
    <source>
        <dbReference type="ARBA" id="ARBA00049443"/>
    </source>
</evidence>
<keyword evidence="9" id="KW-0274">FAD</keyword>
<evidence type="ECO:0000313" key="27">
    <source>
        <dbReference type="Proteomes" id="UP000532908"/>
    </source>
</evidence>
<dbReference type="EMBL" id="VWZL01000732">
    <property type="protein sequence ID" value="NXG82783.1"/>
    <property type="molecule type" value="Genomic_DNA"/>
</dbReference>
<evidence type="ECO:0000256" key="20">
    <source>
        <dbReference type="ARBA" id="ARBA00034561"/>
    </source>
</evidence>
<keyword evidence="14 26" id="KW-0503">Monooxygenase</keyword>